<dbReference type="OrthoDB" id="1495054at2"/>
<reference evidence="1 2" key="1">
    <citation type="submission" date="2018-10" db="EMBL/GenBank/DDBJ databases">
        <title>Genomic Encyclopedia of Archaeal and Bacterial Type Strains, Phase II (KMG-II): from individual species to whole genera.</title>
        <authorList>
            <person name="Goeker M."/>
        </authorList>
    </citation>
    <scope>NUCLEOTIDE SEQUENCE [LARGE SCALE GENOMIC DNA]</scope>
    <source>
        <strain evidence="1 2">DSM 18602</strain>
    </source>
</reference>
<evidence type="ECO:0000313" key="2">
    <source>
        <dbReference type="Proteomes" id="UP000268007"/>
    </source>
</evidence>
<dbReference type="Proteomes" id="UP000268007">
    <property type="component" value="Unassembled WGS sequence"/>
</dbReference>
<organism evidence="1 2">
    <name type="scientific">Mucilaginibacter gracilis</name>
    <dbReference type="NCBI Taxonomy" id="423350"/>
    <lineage>
        <taxon>Bacteria</taxon>
        <taxon>Pseudomonadati</taxon>
        <taxon>Bacteroidota</taxon>
        <taxon>Sphingobacteriia</taxon>
        <taxon>Sphingobacteriales</taxon>
        <taxon>Sphingobacteriaceae</taxon>
        <taxon>Mucilaginibacter</taxon>
    </lineage>
</organism>
<keyword evidence="2" id="KW-1185">Reference proteome</keyword>
<accession>A0A495J476</accession>
<proteinExistence type="predicted"/>
<dbReference type="EMBL" id="RBKU01000001">
    <property type="protein sequence ID" value="RKR83491.1"/>
    <property type="molecule type" value="Genomic_DNA"/>
</dbReference>
<dbReference type="RefSeq" id="WP_121198980.1">
    <property type="nucleotide sequence ID" value="NZ_RBKU01000001.1"/>
</dbReference>
<evidence type="ECO:0000313" key="1">
    <source>
        <dbReference type="EMBL" id="RKR83491.1"/>
    </source>
</evidence>
<gene>
    <name evidence="1" type="ORF">BDD43_3701</name>
</gene>
<comment type="caution">
    <text evidence="1">The sequence shown here is derived from an EMBL/GenBank/DDBJ whole genome shotgun (WGS) entry which is preliminary data.</text>
</comment>
<sequence>MKSKQYWKIKCTEHLKTLFECKVSVNHLSEKRLKEFMQTLIAKYILTPQEILDEHKSIPFKKKTQYVHITRTNEKLSGKTTINFMADSAGISVIAYLIEEFE</sequence>
<name>A0A495J476_9SPHI</name>
<protein>
    <submittedName>
        <fullName evidence="1">Uncharacterized protein</fullName>
    </submittedName>
</protein>
<dbReference type="AlphaFoldDB" id="A0A495J476"/>